<dbReference type="Proteomes" id="UP001205998">
    <property type="component" value="Unassembled WGS sequence"/>
</dbReference>
<comment type="caution">
    <text evidence="3">The sequence shown here is derived from an EMBL/GenBank/DDBJ whole genome shotgun (WGS) entry which is preliminary data.</text>
</comment>
<dbReference type="GO" id="GO:0000172">
    <property type="term" value="C:ribonuclease MRP complex"/>
    <property type="evidence" value="ECO:0007669"/>
    <property type="project" value="InterPro"/>
</dbReference>
<gene>
    <name evidence="3" type="ORF">C0J50_0669</name>
</gene>
<dbReference type="SUPFAM" id="SSF55315">
    <property type="entry name" value="L30e-like"/>
    <property type="match status" value="1"/>
</dbReference>
<keyword evidence="4" id="KW-1185">Reference proteome</keyword>
<feature type="region of interest" description="Disordered" evidence="1">
    <location>
        <begin position="207"/>
        <end position="232"/>
    </location>
</feature>
<dbReference type="GO" id="GO:0033204">
    <property type="term" value="F:ribonuclease P RNA binding"/>
    <property type="evidence" value="ECO:0007669"/>
    <property type="project" value="TreeGrafter"/>
</dbReference>
<organism evidence="3 4">
    <name type="scientific">Silurus asotus</name>
    <name type="common">Amur catfish</name>
    <name type="synonym">Parasilurus asotus</name>
    <dbReference type="NCBI Taxonomy" id="30991"/>
    <lineage>
        <taxon>Eukaryota</taxon>
        <taxon>Metazoa</taxon>
        <taxon>Chordata</taxon>
        <taxon>Craniata</taxon>
        <taxon>Vertebrata</taxon>
        <taxon>Euteleostomi</taxon>
        <taxon>Actinopterygii</taxon>
        <taxon>Neopterygii</taxon>
        <taxon>Teleostei</taxon>
        <taxon>Ostariophysi</taxon>
        <taxon>Siluriformes</taxon>
        <taxon>Siluridae</taxon>
        <taxon>Silurus</taxon>
    </lineage>
</organism>
<dbReference type="EMBL" id="MU564352">
    <property type="protein sequence ID" value="KAI5612001.1"/>
    <property type="molecule type" value="Genomic_DNA"/>
</dbReference>
<feature type="domain" description="Ribosomal protein eL8/eL30/eS12/Gadd45" evidence="2">
    <location>
        <begin position="101"/>
        <end position="164"/>
    </location>
</feature>
<dbReference type="Gene3D" id="3.30.1330.30">
    <property type="match status" value="1"/>
</dbReference>
<proteinExistence type="predicted"/>
<dbReference type="Pfam" id="PF01248">
    <property type="entry name" value="Ribosomal_L7Ae"/>
    <property type="match status" value="1"/>
</dbReference>
<evidence type="ECO:0000313" key="3">
    <source>
        <dbReference type="EMBL" id="KAI5612001.1"/>
    </source>
</evidence>
<evidence type="ECO:0000259" key="2">
    <source>
        <dbReference type="Pfam" id="PF01248"/>
    </source>
</evidence>
<dbReference type="PANTHER" id="PTHR46948:SF1">
    <property type="entry name" value="RIBONUCLEASE P PROTEIN SUBUNIT P38"/>
    <property type="match status" value="1"/>
</dbReference>
<evidence type="ECO:0000256" key="1">
    <source>
        <dbReference type="SAM" id="MobiDB-lite"/>
    </source>
</evidence>
<dbReference type="InterPro" id="IPR004038">
    <property type="entry name" value="Ribosomal_eL8/eL30/eS12/Gad45"/>
</dbReference>
<dbReference type="GO" id="GO:0001650">
    <property type="term" value="C:fibrillar center"/>
    <property type="evidence" value="ECO:0007669"/>
    <property type="project" value="TreeGrafter"/>
</dbReference>
<reference evidence="3" key="1">
    <citation type="submission" date="2018-07" db="EMBL/GenBank/DDBJ databases">
        <title>Comparative genomics of catfishes provides insights into carnivory and benthic adaptation.</title>
        <authorList>
            <person name="Zhang Y."/>
            <person name="Wang D."/>
            <person name="Peng Z."/>
            <person name="Zheng S."/>
            <person name="Shao F."/>
            <person name="Tao W."/>
        </authorList>
    </citation>
    <scope>NUCLEOTIDE SEQUENCE</scope>
    <source>
        <strain evidence="3">Chongqing</strain>
    </source>
</reference>
<dbReference type="GO" id="GO:0005655">
    <property type="term" value="C:nucleolar ribonuclease P complex"/>
    <property type="evidence" value="ECO:0007669"/>
    <property type="project" value="InterPro"/>
</dbReference>
<evidence type="ECO:0000313" key="4">
    <source>
        <dbReference type="Proteomes" id="UP001205998"/>
    </source>
</evidence>
<accession>A0AAD5A989</accession>
<dbReference type="InterPro" id="IPR042848">
    <property type="entry name" value="Rpp38"/>
</dbReference>
<dbReference type="PANTHER" id="PTHR46948">
    <property type="entry name" value="RIBONUCLEASE P PROTEIN SUBUNIT P38"/>
    <property type="match status" value="1"/>
</dbReference>
<feature type="compositionally biased region" description="Basic and acidic residues" evidence="1">
    <location>
        <begin position="207"/>
        <end position="226"/>
    </location>
</feature>
<dbReference type="GO" id="GO:0004526">
    <property type="term" value="F:ribonuclease P activity"/>
    <property type="evidence" value="ECO:0007669"/>
    <property type="project" value="TreeGrafter"/>
</dbReference>
<name>A0AAD5A989_SILAS</name>
<protein>
    <submittedName>
        <fullName evidence="3">Ribonuclease P protein subunit p38</fullName>
    </submittedName>
</protein>
<sequence>MATPGQKATKKEKKKPLPVKTCLGNPYDLKWKPLEKGQARFILKTVTEKLSSLDLRKQHGKVFRKWRRKRKDKKENQESMDTAEPTQKSDERCWTDTRLRNELAIGINEVTKGLERNELCLVLVCDSVKPAHMTSHLISLSQTRAVPACQVPGLSAGLAGALGLGSVLALGFKRQSGTFADTVEALAPKTPPLAVAWVPPGAHVPESERVEMSEETKQEHEEEKLGRGRKRRLEDCLEVQDTVISLQPLKVKKIIPNPLKIRKTKQKKAKQK</sequence>
<dbReference type="AlphaFoldDB" id="A0AAD5A989"/>
<feature type="region of interest" description="Disordered" evidence="1">
    <location>
        <begin position="64"/>
        <end position="90"/>
    </location>
</feature>
<dbReference type="GO" id="GO:0001682">
    <property type="term" value="P:tRNA 5'-leader removal"/>
    <property type="evidence" value="ECO:0007669"/>
    <property type="project" value="InterPro"/>
</dbReference>
<dbReference type="InterPro" id="IPR029064">
    <property type="entry name" value="Ribosomal_eL30-like_sf"/>
</dbReference>